<comment type="caution">
    <text evidence="2">The sequence shown here is derived from an EMBL/GenBank/DDBJ whole genome shotgun (WGS) entry which is preliminary data.</text>
</comment>
<evidence type="ECO:0000313" key="2">
    <source>
        <dbReference type="EMBL" id="KAK8938286.1"/>
    </source>
</evidence>
<reference evidence="2 3" key="1">
    <citation type="journal article" date="2022" name="Nat. Plants">
        <title>Genomes of leafy and leafless Platanthera orchids illuminate the evolution of mycoheterotrophy.</title>
        <authorList>
            <person name="Li M.H."/>
            <person name="Liu K.W."/>
            <person name="Li Z."/>
            <person name="Lu H.C."/>
            <person name="Ye Q.L."/>
            <person name="Zhang D."/>
            <person name="Wang J.Y."/>
            <person name="Li Y.F."/>
            <person name="Zhong Z.M."/>
            <person name="Liu X."/>
            <person name="Yu X."/>
            <person name="Liu D.K."/>
            <person name="Tu X.D."/>
            <person name="Liu B."/>
            <person name="Hao Y."/>
            <person name="Liao X.Y."/>
            <person name="Jiang Y.T."/>
            <person name="Sun W.H."/>
            <person name="Chen J."/>
            <person name="Chen Y.Q."/>
            <person name="Ai Y."/>
            <person name="Zhai J.W."/>
            <person name="Wu S.S."/>
            <person name="Zhou Z."/>
            <person name="Hsiao Y.Y."/>
            <person name="Wu W.L."/>
            <person name="Chen Y.Y."/>
            <person name="Lin Y.F."/>
            <person name="Hsu J.L."/>
            <person name="Li C.Y."/>
            <person name="Wang Z.W."/>
            <person name="Zhao X."/>
            <person name="Zhong W.Y."/>
            <person name="Ma X.K."/>
            <person name="Ma L."/>
            <person name="Huang J."/>
            <person name="Chen G.Z."/>
            <person name="Huang M.Z."/>
            <person name="Huang L."/>
            <person name="Peng D.H."/>
            <person name="Luo Y.B."/>
            <person name="Zou S.Q."/>
            <person name="Chen S.P."/>
            <person name="Lan S."/>
            <person name="Tsai W.C."/>
            <person name="Van de Peer Y."/>
            <person name="Liu Z.J."/>
        </authorList>
    </citation>
    <scope>NUCLEOTIDE SEQUENCE [LARGE SCALE GENOMIC DNA]</scope>
    <source>
        <strain evidence="2">Lor288</strain>
    </source>
</reference>
<sequence>MDEILDIHGVRLVVENKGDCFAALNEASGAHPQDVSSDEMSDEEYGSSDEAVVGKKRTNYVIGQGHAFLKAARVCGPRGAHRAEGILRVSRQSQPV</sequence>
<dbReference type="EMBL" id="JBBWWR010000021">
    <property type="protein sequence ID" value="KAK8938286.1"/>
    <property type="molecule type" value="Genomic_DNA"/>
</dbReference>
<feature type="compositionally biased region" description="Acidic residues" evidence="1">
    <location>
        <begin position="36"/>
        <end position="47"/>
    </location>
</feature>
<evidence type="ECO:0000313" key="3">
    <source>
        <dbReference type="Proteomes" id="UP001412067"/>
    </source>
</evidence>
<proteinExistence type="predicted"/>
<name>A0ABR2LDZ2_9ASPA</name>
<accession>A0ABR2LDZ2</accession>
<keyword evidence="3" id="KW-1185">Reference proteome</keyword>
<organism evidence="2 3">
    <name type="scientific">Platanthera guangdongensis</name>
    <dbReference type="NCBI Taxonomy" id="2320717"/>
    <lineage>
        <taxon>Eukaryota</taxon>
        <taxon>Viridiplantae</taxon>
        <taxon>Streptophyta</taxon>
        <taxon>Embryophyta</taxon>
        <taxon>Tracheophyta</taxon>
        <taxon>Spermatophyta</taxon>
        <taxon>Magnoliopsida</taxon>
        <taxon>Liliopsida</taxon>
        <taxon>Asparagales</taxon>
        <taxon>Orchidaceae</taxon>
        <taxon>Orchidoideae</taxon>
        <taxon>Orchideae</taxon>
        <taxon>Orchidinae</taxon>
        <taxon>Platanthera</taxon>
    </lineage>
</organism>
<feature type="region of interest" description="Disordered" evidence="1">
    <location>
        <begin position="28"/>
        <end position="50"/>
    </location>
</feature>
<protein>
    <submittedName>
        <fullName evidence="2">Uncharacterized protein</fullName>
    </submittedName>
</protein>
<gene>
    <name evidence="2" type="ORF">KSP40_PGU017954</name>
</gene>
<dbReference type="Proteomes" id="UP001412067">
    <property type="component" value="Unassembled WGS sequence"/>
</dbReference>
<evidence type="ECO:0000256" key="1">
    <source>
        <dbReference type="SAM" id="MobiDB-lite"/>
    </source>
</evidence>